<dbReference type="RefSeq" id="WP_273000298.1">
    <property type="nucleotide sequence ID" value="NZ_PEBV01000020.1"/>
</dbReference>
<dbReference type="InterPro" id="IPR009050">
    <property type="entry name" value="Globin-like_sf"/>
</dbReference>
<dbReference type="CDD" id="cd01068">
    <property type="entry name" value="globin_sensor"/>
    <property type="match status" value="1"/>
</dbReference>
<gene>
    <name evidence="5" type="ORF">HSCHL_2543</name>
</gene>
<dbReference type="GO" id="GO:0019825">
    <property type="term" value="F:oxygen binding"/>
    <property type="evidence" value="ECO:0007669"/>
    <property type="project" value="InterPro"/>
</dbReference>
<dbReference type="SUPFAM" id="SSF58104">
    <property type="entry name" value="Methyl-accepting chemotaxis protein (MCP) signaling domain"/>
    <property type="match status" value="1"/>
</dbReference>
<dbReference type="PROSITE" id="PS50111">
    <property type="entry name" value="CHEMOTAXIS_TRANSDUC_2"/>
    <property type="match status" value="1"/>
</dbReference>
<dbReference type="PANTHER" id="PTHR32089:SF118">
    <property type="entry name" value="HEME-BASED AEROTACTIC TRANSDUCER HEMAT"/>
    <property type="match status" value="1"/>
</dbReference>
<dbReference type="AlphaFoldDB" id="A0A2T5G9Q7"/>
<dbReference type="Pfam" id="PF00015">
    <property type="entry name" value="MCPsignal"/>
    <property type="match status" value="1"/>
</dbReference>
<feature type="domain" description="Methyl-accepting transducer" evidence="4">
    <location>
        <begin position="239"/>
        <end position="458"/>
    </location>
</feature>
<dbReference type="SUPFAM" id="SSF46458">
    <property type="entry name" value="Globin-like"/>
    <property type="match status" value="1"/>
</dbReference>
<evidence type="ECO:0000313" key="6">
    <source>
        <dbReference type="Proteomes" id="UP000244180"/>
    </source>
</evidence>
<comment type="caution">
    <text evidence="5">The sequence shown here is derived from an EMBL/GenBank/DDBJ whole genome shotgun (WGS) entry which is preliminary data.</text>
</comment>
<protein>
    <submittedName>
        <fullName evidence="5">Methyl-accepting chemotaxis protein</fullName>
    </submittedName>
</protein>
<dbReference type="SMART" id="SM00283">
    <property type="entry name" value="MA"/>
    <property type="match status" value="1"/>
</dbReference>
<dbReference type="GO" id="GO:0007165">
    <property type="term" value="P:signal transduction"/>
    <property type="evidence" value="ECO:0007669"/>
    <property type="project" value="UniProtKB-KW"/>
</dbReference>
<name>A0A2T5G9Q7_HYDSH</name>
<evidence type="ECO:0000256" key="1">
    <source>
        <dbReference type="ARBA" id="ARBA00023224"/>
    </source>
</evidence>
<dbReference type="GO" id="GO:0020037">
    <property type="term" value="F:heme binding"/>
    <property type="evidence" value="ECO:0007669"/>
    <property type="project" value="InterPro"/>
</dbReference>
<reference evidence="5 6" key="1">
    <citation type="submission" date="2017-08" db="EMBL/GenBank/DDBJ databases">
        <title>Burning lignite coal seam in the remote Altai Mountains harbors a hydrogen-driven thermophilic microbial community.</title>
        <authorList>
            <person name="Kadnikov V.V."/>
            <person name="Mardanov A.V."/>
            <person name="Ivasenko D."/>
            <person name="Beletsky A.V."/>
            <person name="Karnachuk O.V."/>
            <person name="Ravin N.V."/>
        </authorList>
    </citation>
    <scope>NUCLEOTIDE SEQUENCE [LARGE SCALE GENOMIC DNA]</scope>
    <source>
        <strain evidence="5">AL33</strain>
    </source>
</reference>
<feature type="region of interest" description="Disordered" evidence="3">
    <location>
        <begin position="465"/>
        <end position="504"/>
    </location>
</feature>
<organism evidence="5 6">
    <name type="scientific">Hydrogenibacillus schlegelii</name>
    <name type="common">Bacillus schlegelii</name>
    <dbReference type="NCBI Taxonomy" id="1484"/>
    <lineage>
        <taxon>Bacteria</taxon>
        <taxon>Bacillati</taxon>
        <taxon>Bacillota</taxon>
        <taxon>Bacilli</taxon>
        <taxon>Bacillales</taxon>
        <taxon>Bacillales Family X. Incertae Sedis</taxon>
        <taxon>Hydrogenibacillus</taxon>
    </lineage>
</organism>
<dbReference type="InterPro" id="IPR004089">
    <property type="entry name" value="MCPsignal_dom"/>
</dbReference>
<evidence type="ECO:0000259" key="4">
    <source>
        <dbReference type="PROSITE" id="PS50111"/>
    </source>
</evidence>
<evidence type="ECO:0000313" key="5">
    <source>
        <dbReference type="EMBL" id="PTQ52910.1"/>
    </source>
</evidence>
<dbReference type="Gene3D" id="1.10.287.950">
    <property type="entry name" value="Methyl-accepting chemotaxis protein"/>
    <property type="match status" value="1"/>
</dbReference>
<proteinExistence type="predicted"/>
<dbReference type="Gene3D" id="1.10.490.10">
    <property type="entry name" value="Globins"/>
    <property type="match status" value="1"/>
</dbReference>
<feature type="compositionally biased region" description="Low complexity" evidence="3">
    <location>
        <begin position="479"/>
        <end position="494"/>
    </location>
</feature>
<keyword evidence="1 2" id="KW-0807">Transducer</keyword>
<dbReference type="InterPro" id="IPR012292">
    <property type="entry name" value="Globin/Proto"/>
</dbReference>
<feature type="region of interest" description="Disordered" evidence="3">
    <location>
        <begin position="26"/>
        <end position="64"/>
    </location>
</feature>
<dbReference type="PANTHER" id="PTHR32089">
    <property type="entry name" value="METHYL-ACCEPTING CHEMOTAXIS PROTEIN MCPB"/>
    <property type="match status" value="1"/>
</dbReference>
<evidence type="ECO:0000256" key="2">
    <source>
        <dbReference type="PROSITE-ProRule" id="PRU00284"/>
    </source>
</evidence>
<accession>A0A2T5G9Q7</accession>
<dbReference type="Pfam" id="PF11563">
    <property type="entry name" value="Protoglobin"/>
    <property type="match status" value="1"/>
</dbReference>
<dbReference type="InterPro" id="IPR039379">
    <property type="entry name" value="Protoglobin_sensor_dom"/>
</dbReference>
<dbReference type="GO" id="GO:0016020">
    <property type="term" value="C:membrane"/>
    <property type="evidence" value="ECO:0007669"/>
    <property type="project" value="InterPro"/>
</dbReference>
<dbReference type="EMBL" id="PEBV01000020">
    <property type="protein sequence ID" value="PTQ52910.1"/>
    <property type="molecule type" value="Genomic_DNA"/>
</dbReference>
<dbReference type="InterPro" id="IPR044398">
    <property type="entry name" value="Globin-sensor_dom"/>
</dbReference>
<dbReference type="Proteomes" id="UP000244180">
    <property type="component" value="Unassembled WGS sequence"/>
</dbReference>
<sequence>MERRFQALDAWRKRARAWWEGVRGSLHPSPAFEGEAAASRPPAARGDVDPRPADEPAPSSRFRLPDDDPWRVNVEFIGLSPRDLGRIDRWRPVLVAIIPEVVDRFYAVLQTVPALEALLVRSGGIVLRKETLRRHLEAMFTADFDRAYIERRGRVAEAHIRVGLSTRWYVGSFQILKDAFSDALRRRRDIGSDEVAALIQALDRLFNFEMQVVLTLYNAGRRRAAEQAEAARREALAAELFDVAHELAASAEEANAAMRTLAEAQAIAWKKSEETATLSGRALEQSGFGRRAIEENAGRLESMHMTLAALRDRTEALVDLSRRIDEVVAIVRNVAEQTNLLALNAAIEAARAGEAGRGFAVVAGEVRKLAEQTKQSLGEVRAMIEKTKALSAAMDEAAQKSEAVFVELAESLRTTASAFGQIVDVAEKQKAASADVEAAMTNLKTMADDLSRTMEQVAVLGERLSELAGSLQTGEEETSAPSRPAPSSSGAFRSEAAPSLADRR</sequence>
<evidence type="ECO:0000256" key="3">
    <source>
        <dbReference type="SAM" id="MobiDB-lite"/>
    </source>
</evidence>